<proteinExistence type="predicted"/>
<organism evidence="1 2">
    <name type="scientific">Schistosoma margrebowiei</name>
    <dbReference type="NCBI Taxonomy" id="48269"/>
    <lineage>
        <taxon>Eukaryota</taxon>
        <taxon>Metazoa</taxon>
        <taxon>Spiralia</taxon>
        <taxon>Lophotrochozoa</taxon>
        <taxon>Platyhelminthes</taxon>
        <taxon>Trematoda</taxon>
        <taxon>Digenea</taxon>
        <taxon>Strigeidida</taxon>
        <taxon>Schistosomatoidea</taxon>
        <taxon>Schistosomatidae</taxon>
        <taxon>Schistosoma</taxon>
    </lineage>
</organism>
<evidence type="ECO:0000313" key="2">
    <source>
        <dbReference type="Proteomes" id="UP000277204"/>
    </source>
</evidence>
<dbReference type="EMBL" id="UZAI01007902">
    <property type="protein sequence ID" value="VDP00562.1"/>
    <property type="molecule type" value="Genomic_DNA"/>
</dbReference>
<accession>A0A183M8W0</accession>
<sequence>MVVGGSRQLQFTIPHSTVMKSSDRTNLIEIIFKCKKTIRRNQLSPVVNDNFLKLATGEEITQKLLFKFYGTDVAAIKMRDYAIRYLTWLFHESSAVQSDRFVSVIW</sequence>
<dbReference type="AlphaFoldDB" id="A0A183M8W0"/>
<name>A0A183M8W0_9TREM</name>
<protein>
    <submittedName>
        <fullName evidence="1">Uncharacterized protein</fullName>
    </submittedName>
</protein>
<dbReference type="Proteomes" id="UP000277204">
    <property type="component" value="Unassembled WGS sequence"/>
</dbReference>
<reference evidence="1 2" key="1">
    <citation type="submission" date="2018-11" db="EMBL/GenBank/DDBJ databases">
        <authorList>
            <consortium name="Pathogen Informatics"/>
        </authorList>
    </citation>
    <scope>NUCLEOTIDE SEQUENCE [LARGE SCALE GENOMIC DNA]</scope>
    <source>
        <strain evidence="1 2">Zambia</strain>
    </source>
</reference>
<keyword evidence="2" id="KW-1185">Reference proteome</keyword>
<evidence type="ECO:0000313" key="1">
    <source>
        <dbReference type="EMBL" id="VDP00562.1"/>
    </source>
</evidence>
<gene>
    <name evidence="1" type="ORF">SMRZ_LOCUS12484</name>
</gene>